<gene>
    <name evidence="2" type="ORF">HD597_001445</name>
</gene>
<keyword evidence="1" id="KW-0472">Membrane</keyword>
<proteinExistence type="predicted"/>
<dbReference type="EMBL" id="JAMZEB010000002">
    <property type="protein sequence ID" value="MCP2354425.1"/>
    <property type="molecule type" value="Genomic_DNA"/>
</dbReference>
<keyword evidence="1" id="KW-0812">Transmembrane</keyword>
<feature type="transmembrane region" description="Helical" evidence="1">
    <location>
        <begin position="40"/>
        <end position="60"/>
    </location>
</feature>
<accession>A0A9X2GB44</accession>
<evidence type="ECO:0000256" key="1">
    <source>
        <dbReference type="SAM" id="Phobius"/>
    </source>
</evidence>
<reference evidence="2" key="1">
    <citation type="submission" date="2022-06" db="EMBL/GenBank/DDBJ databases">
        <title>Sequencing the genomes of 1000 actinobacteria strains.</title>
        <authorList>
            <person name="Klenk H.-P."/>
        </authorList>
    </citation>
    <scope>NUCLEOTIDE SEQUENCE</scope>
    <source>
        <strain evidence="2">DSM 46694</strain>
    </source>
</reference>
<evidence type="ECO:0000313" key="3">
    <source>
        <dbReference type="Proteomes" id="UP001139648"/>
    </source>
</evidence>
<organism evidence="2 3">
    <name type="scientific">Nonomuraea thailandensis</name>
    <dbReference type="NCBI Taxonomy" id="1188745"/>
    <lineage>
        <taxon>Bacteria</taxon>
        <taxon>Bacillati</taxon>
        <taxon>Actinomycetota</taxon>
        <taxon>Actinomycetes</taxon>
        <taxon>Streptosporangiales</taxon>
        <taxon>Streptosporangiaceae</taxon>
        <taxon>Nonomuraea</taxon>
    </lineage>
</organism>
<dbReference type="Proteomes" id="UP001139648">
    <property type="component" value="Unassembled WGS sequence"/>
</dbReference>
<protein>
    <submittedName>
        <fullName evidence="2">Uncharacterized protein</fullName>
    </submittedName>
</protein>
<sequence>MTDLEERLRAAFDARAQTFETSPDAWLRVRERRPRRYRAARLLVAALPVALLAVFVPALLNGDLGRNTAADADAIHQGLMRDRTAVGEQVTVDNPTEGRPLRLWFAKGRLGDPELCYVLERADAEAYGGCSRVPTIGSDAWFAGSTARDGSGTALDWGVALDDIGTVTGVAGDGQRFPGRLWRPAGAPYRIWTVTYPALRQPAGIEIADDRGRNLGRRSRDLFAAPERGQALGESLDLAAGVTMRPYRTEEGTELRMTRLGAELGTSLIGKDLPPVDVRVRENLIIGVARGNVSRIEVSFDDGTTARAETRPDPWSLGVTLFAAEGAPDDGQVRHRLVAYDASGAEVWREEVKGPRDGMPPAGEVMSLPGTGAVGEPVRVWFTDADADRTGPVVTLCHSGGVNPDLSCVGKREEHFAGPLRAVQYLPEPGTVSYFGAAGEDWESVEAVLADGRRLPATFRRGTGTPAPIWYVTIPSSDAKVAGFTMKREDRPLELFPEAGKDCGLRALRSDAPRHPLPAGVTALVSEPSCLAFWENGEPAAGLPGPLPGTRLSDLLSTGQPVRWGRGAHAWYGYALAGTARIELTTPNGLTGTAEAAPDPWGQGVTLFAAPLPEGADLSAGMVIKGFDAGGKQLWQH</sequence>
<dbReference type="AlphaFoldDB" id="A0A9X2GB44"/>
<evidence type="ECO:0000313" key="2">
    <source>
        <dbReference type="EMBL" id="MCP2354425.1"/>
    </source>
</evidence>
<dbReference type="RefSeq" id="WP_253740905.1">
    <property type="nucleotide sequence ID" value="NZ_BAABKA010000048.1"/>
</dbReference>
<keyword evidence="1" id="KW-1133">Transmembrane helix</keyword>
<comment type="caution">
    <text evidence="2">The sequence shown here is derived from an EMBL/GenBank/DDBJ whole genome shotgun (WGS) entry which is preliminary data.</text>
</comment>
<name>A0A9X2GB44_9ACTN</name>
<keyword evidence="3" id="KW-1185">Reference proteome</keyword>